<dbReference type="EMBL" id="BRYB01002945">
    <property type="protein sequence ID" value="GMI27929.1"/>
    <property type="molecule type" value="Genomic_DNA"/>
</dbReference>
<dbReference type="SUPFAM" id="SSF56219">
    <property type="entry name" value="DNase I-like"/>
    <property type="match status" value="1"/>
</dbReference>
<evidence type="ECO:0000313" key="1">
    <source>
        <dbReference type="EMBL" id="GMI27929.1"/>
    </source>
</evidence>
<feature type="non-terminal residue" evidence="1">
    <location>
        <position position="331"/>
    </location>
</feature>
<evidence type="ECO:0000313" key="2">
    <source>
        <dbReference type="Proteomes" id="UP001165060"/>
    </source>
</evidence>
<accession>A0ABQ6MJW6</accession>
<evidence type="ECO:0008006" key="3">
    <source>
        <dbReference type="Google" id="ProtNLM"/>
    </source>
</evidence>
<dbReference type="Gene3D" id="3.60.10.10">
    <property type="entry name" value="Endonuclease/exonuclease/phosphatase"/>
    <property type="match status" value="1"/>
</dbReference>
<dbReference type="InterPro" id="IPR036691">
    <property type="entry name" value="Endo/exonu/phosph_ase_sf"/>
</dbReference>
<gene>
    <name evidence="1" type="ORF">TeGR_g13987</name>
</gene>
<protein>
    <recommendedName>
        <fullName evidence="3">Inositol polyphosphate-related phosphatase domain-containing protein</fullName>
    </recommendedName>
</protein>
<comment type="caution">
    <text evidence="1">The sequence shown here is derived from an EMBL/GenBank/DDBJ whole genome shotgun (WGS) entry which is preliminary data.</text>
</comment>
<organism evidence="1 2">
    <name type="scientific">Tetraparma gracilis</name>
    <dbReference type="NCBI Taxonomy" id="2962635"/>
    <lineage>
        <taxon>Eukaryota</taxon>
        <taxon>Sar</taxon>
        <taxon>Stramenopiles</taxon>
        <taxon>Ochrophyta</taxon>
        <taxon>Bolidophyceae</taxon>
        <taxon>Parmales</taxon>
        <taxon>Triparmaceae</taxon>
        <taxon>Tetraparma</taxon>
    </lineage>
</organism>
<name>A0ABQ6MJW6_9STRA</name>
<reference evidence="1 2" key="1">
    <citation type="journal article" date="2023" name="Commun. Biol.">
        <title>Genome analysis of Parmales, the sister group of diatoms, reveals the evolutionary specialization of diatoms from phago-mixotrophs to photoautotrophs.</title>
        <authorList>
            <person name="Ban H."/>
            <person name="Sato S."/>
            <person name="Yoshikawa S."/>
            <person name="Yamada K."/>
            <person name="Nakamura Y."/>
            <person name="Ichinomiya M."/>
            <person name="Sato N."/>
            <person name="Blanc-Mathieu R."/>
            <person name="Endo H."/>
            <person name="Kuwata A."/>
            <person name="Ogata H."/>
        </authorList>
    </citation>
    <scope>NUCLEOTIDE SEQUENCE [LARGE SCALE GENOMIC DNA]</scope>
</reference>
<sequence length="331" mass="36457">MSSKGRAAFLIASKQVLVLEHVDQQKLQTLYPLSAIHKVWWSEASSCQLTMLFHEWSKAGDGERASAASSSDGSSAAAAKVPAAAAKVPTSGMLELSFRSRVEREMFSNMLRLCNAAVKFESDCQALESKHSIRWKTNTISTFGTWNEIFVILNCEKLTIAFGDDASSPSCAVEDLVIDPVQQHGNPRRVDVSYPADGDASVGIKILQSHAGGKRRLQLISLVFASPCMRERFLARVRAMARKFKGFGGSEHDETMALPSGETLNVLTASWNVGDKGPPDLSKLNDWLPAGEHDIYAVGFQECDKKRKWFKALQDHLCGEGARNRLKNRLQ</sequence>
<dbReference type="Proteomes" id="UP001165060">
    <property type="component" value="Unassembled WGS sequence"/>
</dbReference>
<keyword evidence="2" id="KW-1185">Reference proteome</keyword>
<proteinExistence type="predicted"/>